<dbReference type="InterPro" id="IPR036249">
    <property type="entry name" value="Thioredoxin-like_sf"/>
</dbReference>
<evidence type="ECO:0000259" key="3">
    <source>
        <dbReference type="PROSITE" id="PS51352"/>
    </source>
</evidence>
<organism evidence="4 5">
    <name type="scientific">Pedobacter westerhofensis</name>
    <dbReference type="NCBI Taxonomy" id="425512"/>
    <lineage>
        <taxon>Bacteria</taxon>
        <taxon>Pseudomonadati</taxon>
        <taxon>Bacteroidota</taxon>
        <taxon>Sphingobacteriia</taxon>
        <taxon>Sphingobacteriales</taxon>
        <taxon>Sphingobacteriaceae</taxon>
        <taxon>Pedobacter</taxon>
    </lineage>
</organism>
<keyword evidence="1" id="KW-0676">Redox-active center</keyword>
<dbReference type="InterPro" id="IPR017937">
    <property type="entry name" value="Thioredoxin_CS"/>
</dbReference>
<accession>A0A521EAS0</accession>
<dbReference type="PROSITE" id="PS51352">
    <property type="entry name" value="THIOREDOXIN_2"/>
    <property type="match status" value="1"/>
</dbReference>
<evidence type="ECO:0000313" key="4">
    <source>
        <dbReference type="EMBL" id="SMO81014.1"/>
    </source>
</evidence>
<reference evidence="4 5" key="1">
    <citation type="submission" date="2017-05" db="EMBL/GenBank/DDBJ databases">
        <authorList>
            <person name="Varghese N."/>
            <person name="Submissions S."/>
        </authorList>
    </citation>
    <scope>NUCLEOTIDE SEQUENCE [LARGE SCALE GENOMIC DNA]</scope>
    <source>
        <strain evidence="4 5">DSM 19036</strain>
    </source>
</reference>
<dbReference type="EMBL" id="FXTN01000007">
    <property type="protein sequence ID" value="SMO81014.1"/>
    <property type="molecule type" value="Genomic_DNA"/>
</dbReference>
<keyword evidence="2" id="KW-0732">Signal</keyword>
<dbReference type="PROSITE" id="PS00194">
    <property type="entry name" value="THIOREDOXIN_1"/>
    <property type="match status" value="1"/>
</dbReference>
<sequence>MKILLISLLSIIYICFMNNASAQEHLMGKPILTGKIQYTKKNLPDSIMITVVSKLNYWEPADRNIIKMNVNHEFSFEFNKANKLILFKPVAIRNTGVNGSGEAKSWGTYYAEPTDKVHIDIFDRQIESLYGAKEDSLRFSGMGAEKYNLIFSLNRIFYHYFSLIPKEPGQNLDSLDSFLHNFNQLRKQYINKIETTINSSSKTSSQIHKLLTYSYSTQFNLLWASYHELAYKKCSGFHNLQKRIIENFNQYESEVIDVKVEDIVLYNPHYFQWISSIIKTKEFLNNEGNIDLAGFYKAITNTYSQKIRERMIIELFMGTYGTERLSNIYEVSDSLLADARKYLQSRIGRLIISEKMKFKKGAPLYNGEFITLDDKKFTTASLKGKVFLLEMWGVGCTACAGYHAKFEQELWPILKNKKDFKMLSINDGKTKDWWLRGIDSKLYTSKDYINVSNLPYSSFNHPFFKYYAVYGAPFMLLVDKEGKIVAQIKTDIQSKELLALIDNALSEKHSYSK</sequence>
<gene>
    <name evidence="4" type="ORF">SAMN06265348_107326</name>
</gene>
<dbReference type="AlphaFoldDB" id="A0A521EAS0"/>
<feature type="domain" description="Thioredoxin" evidence="3">
    <location>
        <begin position="349"/>
        <end position="506"/>
    </location>
</feature>
<name>A0A521EAS0_9SPHI</name>
<feature type="signal peptide" evidence="2">
    <location>
        <begin position="1"/>
        <end position="22"/>
    </location>
</feature>
<dbReference type="Gene3D" id="3.40.30.10">
    <property type="entry name" value="Glutaredoxin"/>
    <property type="match status" value="1"/>
</dbReference>
<dbReference type="SUPFAM" id="SSF52833">
    <property type="entry name" value="Thioredoxin-like"/>
    <property type="match status" value="1"/>
</dbReference>
<dbReference type="InterPro" id="IPR013766">
    <property type="entry name" value="Thioredoxin_domain"/>
</dbReference>
<evidence type="ECO:0000256" key="1">
    <source>
        <dbReference type="ARBA" id="ARBA00023284"/>
    </source>
</evidence>
<evidence type="ECO:0000256" key="2">
    <source>
        <dbReference type="SAM" id="SignalP"/>
    </source>
</evidence>
<protein>
    <recommendedName>
        <fullName evidence="3">Thioredoxin domain-containing protein</fullName>
    </recommendedName>
</protein>
<feature type="chain" id="PRO_5022213786" description="Thioredoxin domain-containing protein" evidence="2">
    <location>
        <begin position="23"/>
        <end position="513"/>
    </location>
</feature>
<dbReference type="Proteomes" id="UP000320300">
    <property type="component" value="Unassembled WGS sequence"/>
</dbReference>
<keyword evidence="5" id="KW-1185">Reference proteome</keyword>
<evidence type="ECO:0000313" key="5">
    <source>
        <dbReference type="Proteomes" id="UP000320300"/>
    </source>
</evidence>
<proteinExistence type="predicted"/>